<feature type="region of interest" description="Disordered" evidence="17">
    <location>
        <begin position="350"/>
        <end position="369"/>
    </location>
</feature>
<feature type="domain" description="Metallo-beta-lactamase" evidence="18">
    <location>
        <begin position="1"/>
        <end position="199"/>
    </location>
</feature>
<sequence>AMSGTVIPGTPIAVDFWSVRRAGGARLFFLSHLHADHTVGLSSTWGRPLYCSPLTARLLPHRLQVRAAARPPLGPPGRPAPPPPSPPPGRPAPQVPLRWIRPLEVGQSHVLDEGVTVTLLDANHCPGSVMFLFEGAFGTILYTGDFRYASTMQSEPVLQGRHIDRLYLDNTHCDPQRTLPSRQHATRQAASIIRQHPQHQVIIGVYTLGKETLLVDLAMEFGTWVRVSPWRMEQIQLLELPDVFTTEEGVGWIRAEDVTNIRADTLRSWNLLQPTIAIIPTGRPVKVTHPKIHLIPYSDHSSFSELCEFVQWLKPCSVIPILKGDVSQVYFEKYLSSAPQVLPDLKMPKPVQQQNKKKEQEPPYFLKGTAWRPVPRGVVYESPEKCTEKSEELTGVEVHQQNDCESSACSKEGCTCHTGKEKEKKGGAKEERSEEQPGAAAAASAGNQAPVSDDYFPTGLAGEYLLTPLNVLKQYSAQRFDDMVEAFFRM</sequence>
<evidence type="ECO:0000256" key="16">
    <source>
        <dbReference type="ARBA" id="ARBA00042738"/>
    </source>
</evidence>
<dbReference type="SMART" id="SM00849">
    <property type="entry name" value="Lactamase_B"/>
    <property type="match status" value="1"/>
</dbReference>
<dbReference type="GO" id="GO:0005634">
    <property type="term" value="C:nucleus"/>
    <property type="evidence" value="ECO:0007669"/>
    <property type="project" value="UniProtKB-SubCell"/>
</dbReference>
<feature type="region of interest" description="Disordered" evidence="17">
    <location>
        <begin position="69"/>
        <end position="95"/>
    </location>
</feature>
<dbReference type="GO" id="GO:0003684">
    <property type="term" value="F:damaged DNA binding"/>
    <property type="evidence" value="ECO:0007669"/>
    <property type="project" value="TreeGrafter"/>
</dbReference>
<dbReference type="FunFam" id="3.40.50.12650:FF:000003">
    <property type="entry name" value="DNA cross-link repair 1B"/>
    <property type="match status" value="1"/>
</dbReference>
<dbReference type="Gene3D" id="3.40.50.12650">
    <property type="match status" value="1"/>
</dbReference>
<gene>
    <name evidence="19" type="primary">Dclre1b</name>
    <name evidence="19" type="ORF">TROMEL_R10386</name>
</gene>
<feature type="non-terminal residue" evidence="19">
    <location>
        <position position="490"/>
    </location>
</feature>
<evidence type="ECO:0000256" key="14">
    <source>
        <dbReference type="ARBA" id="ARBA00039555"/>
    </source>
</evidence>
<dbReference type="Proteomes" id="UP000550660">
    <property type="component" value="Unassembled WGS sequence"/>
</dbReference>
<feature type="region of interest" description="Disordered" evidence="17">
    <location>
        <begin position="418"/>
        <end position="451"/>
    </location>
</feature>
<evidence type="ECO:0000313" key="20">
    <source>
        <dbReference type="Proteomes" id="UP000550660"/>
    </source>
</evidence>
<comment type="similarity">
    <text evidence="4">Belongs to the DNA repair metallo-beta-lactamase (DRMBL) family.</text>
</comment>
<keyword evidence="20" id="KW-1185">Reference proteome</keyword>
<comment type="catalytic activity">
    <reaction evidence="1">
        <text>a beta-lactam + H2O = a substituted beta-amino acid</text>
        <dbReference type="Rhea" id="RHEA:20401"/>
        <dbReference type="ChEBI" id="CHEBI:15377"/>
        <dbReference type="ChEBI" id="CHEBI:35627"/>
        <dbReference type="ChEBI" id="CHEBI:140347"/>
        <dbReference type="EC" id="3.5.2.6"/>
    </reaction>
</comment>
<dbReference type="EMBL" id="VXAG01000026">
    <property type="protein sequence ID" value="NXJ74352.1"/>
    <property type="molecule type" value="Genomic_DNA"/>
</dbReference>
<dbReference type="OrthoDB" id="262529at2759"/>
<dbReference type="GO" id="GO:0035312">
    <property type="term" value="F:5'-3' DNA exonuclease activity"/>
    <property type="evidence" value="ECO:0007669"/>
    <property type="project" value="TreeGrafter"/>
</dbReference>
<evidence type="ECO:0000256" key="12">
    <source>
        <dbReference type="ARBA" id="ARBA00023204"/>
    </source>
</evidence>
<evidence type="ECO:0000313" key="19">
    <source>
        <dbReference type="EMBL" id="NXJ74352.1"/>
    </source>
</evidence>
<keyword evidence="11" id="KW-0779">Telomere</keyword>
<evidence type="ECO:0000256" key="8">
    <source>
        <dbReference type="ARBA" id="ARBA00022763"/>
    </source>
</evidence>
<comment type="caution">
    <text evidence="19">The sequence shown here is derived from an EMBL/GenBank/DDBJ whole genome shotgun (WGS) entry which is preliminary data.</text>
</comment>
<keyword evidence="13" id="KW-0539">Nucleus</keyword>
<evidence type="ECO:0000256" key="7">
    <source>
        <dbReference type="ARBA" id="ARBA00022722"/>
    </source>
</evidence>
<dbReference type="EC" id="3.5.2.6" evidence="5"/>
<dbReference type="GO" id="GO:0036297">
    <property type="term" value="P:interstrand cross-link repair"/>
    <property type="evidence" value="ECO:0007669"/>
    <property type="project" value="TreeGrafter"/>
</dbReference>
<dbReference type="InterPro" id="IPR011084">
    <property type="entry name" value="DRMBL"/>
</dbReference>
<evidence type="ECO:0000256" key="5">
    <source>
        <dbReference type="ARBA" id="ARBA00012865"/>
    </source>
</evidence>
<evidence type="ECO:0000256" key="17">
    <source>
        <dbReference type="SAM" id="MobiDB-lite"/>
    </source>
</evidence>
<evidence type="ECO:0000256" key="11">
    <source>
        <dbReference type="ARBA" id="ARBA00022895"/>
    </source>
</evidence>
<evidence type="ECO:0000256" key="15">
    <source>
        <dbReference type="ARBA" id="ARBA00041693"/>
    </source>
</evidence>
<keyword evidence="9" id="KW-0378">Hydrolase</keyword>
<evidence type="ECO:0000256" key="1">
    <source>
        <dbReference type="ARBA" id="ARBA00001526"/>
    </source>
</evidence>
<dbReference type="GO" id="GO:0000781">
    <property type="term" value="C:chromosome, telomeric region"/>
    <property type="evidence" value="ECO:0007669"/>
    <property type="project" value="UniProtKB-SubCell"/>
</dbReference>
<evidence type="ECO:0000256" key="9">
    <source>
        <dbReference type="ARBA" id="ARBA00022801"/>
    </source>
</evidence>
<protein>
    <recommendedName>
        <fullName evidence="14">5' exonuclease Apollo</fullName>
        <ecNumber evidence="5">3.5.2.6</ecNumber>
    </recommendedName>
    <alternativeName>
        <fullName evidence="15">DNA cross-link repair 1B protein</fullName>
    </alternativeName>
    <alternativeName>
        <fullName evidence="16">SNM1 homolog B</fullName>
    </alternativeName>
</protein>
<feature type="compositionally biased region" description="Basic and acidic residues" evidence="17">
    <location>
        <begin position="418"/>
        <end position="435"/>
    </location>
</feature>
<evidence type="ECO:0000259" key="18">
    <source>
        <dbReference type="SMART" id="SM00849"/>
    </source>
</evidence>
<keyword evidence="10 19" id="KW-0269">Exonuclease</keyword>
<evidence type="ECO:0000256" key="6">
    <source>
        <dbReference type="ARBA" id="ARBA00022454"/>
    </source>
</evidence>
<accession>A0A7L0DVA4</accession>
<evidence type="ECO:0000256" key="4">
    <source>
        <dbReference type="ARBA" id="ARBA00010304"/>
    </source>
</evidence>
<dbReference type="GO" id="GO:0000723">
    <property type="term" value="P:telomere maintenance"/>
    <property type="evidence" value="ECO:0007669"/>
    <property type="project" value="TreeGrafter"/>
</dbReference>
<dbReference type="SUPFAM" id="SSF56281">
    <property type="entry name" value="Metallo-hydrolase/oxidoreductase"/>
    <property type="match status" value="1"/>
</dbReference>
<dbReference type="PANTHER" id="PTHR23240">
    <property type="entry name" value="DNA CROSS-LINK REPAIR PROTEIN PSO2/SNM1-RELATED"/>
    <property type="match status" value="1"/>
</dbReference>
<dbReference type="InterPro" id="IPR036866">
    <property type="entry name" value="RibonucZ/Hydroxyglut_hydro"/>
</dbReference>
<dbReference type="Pfam" id="PF00753">
    <property type="entry name" value="Lactamase_B"/>
    <property type="match status" value="1"/>
</dbReference>
<dbReference type="InterPro" id="IPR001279">
    <property type="entry name" value="Metallo-B-lactamas"/>
</dbReference>
<dbReference type="CDD" id="cd16273">
    <property type="entry name" value="SNM1A-1C-like_MBL-fold"/>
    <property type="match status" value="1"/>
</dbReference>
<feature type="compositionally biased region" description="Pro residues" evidence="17">
    <location>
        <begin position="72"/>
        <end position="94"/>
    </location>
</feature>
<dbReference type="Pfam" id="PF07522">
    <property type="entry name" value="DRMBL"/>
    <property type="match status" value="1"/>
</dbReference>
<dbReference type="AlphaFoldDB" id="A0A7L0DVA4"/>
<dbReference type="GO" id="GO:0006303">
    <property type="term" value="P:double-strand break repair via nonhomologous end joining"/>
    <property type="evidence" value="ECO:0007669"/>
    <property type="project" value="TreeGrafter"/>
</dbReference>
<evidence type="ECO:0000256" key="13">
    <source>
        <dbReference type="ARBA" id="ARBA00023242"/>
    </source>
</evidence>
<proteinExistence type="inferred from homology"/>
<organism evidence="19 20">
    <name type="scientific">Trogon melanurus</name>
    <name type="common">Black-tailed trogon</name>
    <dbReference type="NCBI Taxonomy" id="56311"/>
    <lineage>
        <taxon>Eukaryota</taxon>
        <taxon>Metazoa</taxon>
        <taxon>Chordata</taxon>
        <taxon>Craniata</taxon>
        <taxon>Vertebrata</taxon>
        <taxon>Euteleostomi</taxon>
        <taxon>Archelosauria</taxon>
        <taxon>Archosauria</taxon>
        <taxon>Dinosauria</taxon>
        <taxon>Saurischia</taxon>
        <taxon>Theropoda</taxon>
        <taxon>Coelurosauria</taxon>
        <taxon>Aves</taxon>
        <taxon>Neognathae</taxon>
        <taxon>Neoaves</taxon>
        <taxon>Telluraves</taxon>
        <taxon>Coraciimorphae</taxon>
        <taxon>Trogoniformes</taxon>
        <taxon>Trogonidae</taxon>
        <taxon>Trogon</taxon>
    </lineage>
</organism>
<reference evidence="19 20" key="1">
    <citation type="submission" date="2019-09" db="EMBL/GenBank/DDBJ databases">
        <title>Bird 10,000 Genomes (B10K) Project - Family phase.</title>
        <authorList>
            <person name="Zhang G."/>
        </authorList>
    </citation>
    <scope>NUCLEOTIDE SEQUENCE [LARGE SCALE GENOMIC DNA]</scope>
    <source>
        <strain evidence="19">B10K-DU-007-40</strain>
        <tissue evidence="19">Mixed tissue sample</tissue>
    </source>
</reference>
<dbReference type="PANTHER" id="PTHR23240:SF26">
    <property type="entry name" value="5' EXONUCLEASE APOLLO"/>
    <property type="match status" value="1"/>
</dbReference>
<keyword evidence="7" id="KW-0540">Nuclease</keyword>
<name>A0A7L0DVA4_TROML</name>
<keyword evidence="12" id="KW-0234">DNA repair</keyword>
<dbReference type="Gene3D" id="3.60.15.10">
    <property type="entry name" value="Ribonuclease Z/Hydroxyacylglutathione hydrolase-like"/>
    <property type="match status" value="1"/>
</dbReference>
<evidence type="ECO:0000256" key="10">
    <source>
        <dbReference type="ARBA" id="ARBA00022839"/>
    </source>
</evidence>
<evidence type="ECO:0000256" key="3">
    <source>
        <dbReference type="ARBA" id="ARBA00004574"/>
    </source>
</evidence>
<comment type="subcellular location">
    <subcellularLocation>
        <location evidence="3">Chromosome</location>
        <location evidence="3">Telomere</location>
    </subcellularLocation>
    <subcellularLocation>
        <location evidence="2">Nucleus</location>
    </subcellularLocation>
</comment>
<keyword evidence="6" id="KW-0158">Chromosome</keyword>
<keyword evidence="8" id="KW-0227">DNA damage</keyword>
<feature type="compositionally biased region" description="Low complexity" evidence="17">
    <location>
        <begin position="436"/>
        <end position="450"/>
    </location>
</feature>
<feature type="non-terminal residue" evidence="19">
    <location>
        <position position="1"/>
    </location>
</feature>
<dbReference type="GO" id="GO:0008800">
    <property type="term" value="F:beta-lactamase activity"/>
    <property type="evidence" value="ECO:0007669"/>
    <property type="project" value="UniProtKB-EC"/>
</dbReference>
<evidence type="ECO:0000256" key="2">
    <source>
        <dbReference type="ARBA" id="ARBA00004123"/>
    </source>
</evidence>